<keyword evidence="2" id="KW-1185">Reference proteome</keyword>
<evidence type="ECO:0000313" key="2">
    <source>
        <dbReference type="Proteomes" id="UP000249910"/>
    </source>
</evidence>
<protein>
    <submittedName>
        <fullName evidence="1">Uncharacterized protein</fullName>
    </submittedName>
</protein>
<proteinExistence type="predicted"/>
<sequence length="76" mass="8350">MFLLTYNGYAVDDISDVNTQKKLAKANKDRASKKNDSAIDNVEEYEGESISSGSTFDVGKSLLKATHLNKVNILPQ</sequence>
<accession>A0ABN5B2S1</accession>
<organism evidence="1 2">
    <name type="scientific">Francisella halioticida</name>
    <dbReference type="NCBI Taxonomy" id="549298"/>
    <lineage>
        <taxon>Bacteria</taxon>
        <taxon>Pseudomonadati</taxon>
        <taxon>Pseudomonadota</taxon>
        <taxon>Gammaproteobacteria</taxon>
        <taxon>Thiotrichales</taxon>
        <taxon>Francisellaceae</taxon>
        <taxon>Francisella</taxon>
    </lineage>
</organism>
<dbReference type="RefSeq" id="WP_088772797.1">
    <property type="nucleotide sequence ID" value="NZ_AP023082.1"/>
</dbReference>
<name>A0ABN5B2S1_9GAMM</name>
<reference evidence="1 2" key="1">
    <citation type="submission" date="2017-06" db="EMBL/GenBank/DDBJ databases">
        <title>Complete genome of Francisella halioticida.</title>
        <authorList>
            <person name="Sjodin A."/>
        </authorList>
    </citation>
    <scope>NUCLEOTIDE SEQUENCE [LARGE SCALE GENOMIC DNA]</scope>
    <source>
        <strain evidence="1 2">DSM 23729</strain>
    </source>
</reference>
<dbReference type="EMBL" id="CP022132">
    <property type="protein sequence ID" value="ASG68305.1"/>
    <property type="molecule type" value="Genomic_DNA"/>
</dbReference>
<gene>
    <name evidence="1" type="ORF">CDV26_07820</name>
</gene>
<dbReference type="Proteomes" id="UP000249910">
    <property type="component" value="Chromosome"/>
</dbReference>
<evidence type="ECO:0000313" key="1">
    <source>
        <dbReference type="EMBL" id="ASG68305.1"/>
    </source>
</evidence>